<dbReference type="RefSeq" id="WP_335422136.1">
    <property type="nucleotide sequence ID" value="NZ_JBALHR010000004.1"/>
</dbReference>
<evidence type="ECO:0000256" key="1">
    <source>
        <dbReference type="ARBA" id="ARBA00004429"/>
    </source>
</evidence>
<dbReference type="PANTHER" id="PTHR39342:SF1">
    <property type="entry name" value="UPF0283 MEMBRANE PROTEIN YCJF"/>
    <property type="match status" value="1"/>
</dbReference>
<evidence type="ECO:0000256" key="8">
    <source>
        <dbReference type="SAM" id="Phobius"/>
    </source>
</evidence>
<keyword evidence="7 8" id="KW-0472">Membrane</keyword>
<keyword evidence="5 8" id="KW-0812">Transmembrane</keyword>
<keyword evidence="6 8" id="KW-1133">Transmembrane helix</keyword>
<comment type="similarity">
    <text evidence="2">Belongs to the UPF0283 family.</text>
</comment>
<reference evidence="9" key="1">
    <citation type="submission" date="2024-02" db="EMBL/GenBank/DDBJ databases">
        <title>Genome sequences of strain Gemmobacter sp. JM10B15.</title>
        <authorList>
            <person name="Zhang M."/>
        </authorList>
    </citation>
    <scope>NUCLEOTIDE SEQUENCE</scope>
    <source>
        <strain evidence="9">JM10B15</strain>
    </source>
</reference>
<comment type="subcellular location">
    <subcellularLocation>
        <location evidence="1">Cell inner membrane</location>
        <topology evidence="1">Multi-pass membrane protein</topology>
    </subcellularLocation>
</comment>
<feature type="transmembrane region" description="Helical" evidence="8">
    <location>
        <begin position="58"/>
        <end position="79"/>
    </location>
</feature>
<evidence type="ECO:0000313" key="10">
    <source>
        <dbReference type="Proteomes" id="UP001431963"/>
    </source>
</evidence>
<protein>
    <submittedName>
        <fullName evidence="9">TIGR01620 family protein</fullName>
    </submittedName>
</protein>
<organism evidence="9 10">
    <name type="scientific">Gemmobacter denitrificans</name>
    <dbReference type="NCBI Taxonomy" id="3123040"/>
    <lineage>
        <taxon>Bacteria</taxon>
        <taxon>Pseudomonadati</taxon>
        <taxon>Pseudomonadota</taxon>
        <taxon>Alphaproteobacteria</taxon>
        <taxon>Rhodobacterales</taxon>
        <taxon>Paracoccaceae</taxon>
        <taxon>Gemmobacter</taxon>
    </lineage>
</organism>
<evidence type="ECO:0000256" key="6">
    <source>
        <dbReference type="ARBA" id="ARBA00022989"/>
    </source>
</evidence>
<keyword evidence="4" id="KW-0997">Cell inner membrane</keyword>
<dbReference type="PANTHER" id="PTHR39342">
    <property type="entry name" value="UPF0283 MEMBRANE PROTEIN YCJF"/>
    <property type="match status" value="1"/>
</dbReference>
<evidence type="ECO:0000256" key="3">
    <source>
        <dbReference type="ARBA" id="ARBA00022475"/>
    </source>
</evidence>
<dbReference type="Pfam" id="PF05128">
    <property type="entry name" value="DUF697"/>
    <property type="match status" value="1"/>
</dbReference>
<evidence type="ECO:0000256" key="2">
    <source>
        <dbReference type="ARBA" id="ARBA00008255"/>
    </source>
</evidence>
<evidence type="ECO:0000256" key="7">
    <source>
        <dbReference type="ARBA" id="ARBA00023136"/>
    </source>
</evidence>
<dbReference type="InterPro" id="IPR021147">
    <property type="entry name" value="DUF697"/>
</dbReference>
<sequence length="347" mass="36802">MTDDQTPLRRPLVIDREDAEQADPALAAPVPDAVPDTMAEGQAMQAAARMMARRGSPLVRLTLWAFGTLFGFVLSVAAYDFIAGLMARNPLLGTVAFGLTVVALALGLMLALREWWAFLRLARLDTLRTQASLARSGGDLARARVVADRLARLYAGRPELAPGLANLAARRAELFDADGLLDLAETTLVQPLDDRARREIEAAARQVATVTALVPMALADVAAALVSNLRMIRRIAEIYGGRSGGFASWGLLRRVFASLVATGAVALTDDLIGSFAGGGVMSKLSRRFGEGMVNGALTARVGVAAMDLCRPLPFHAARRPQVTNLMGRALAGVFDGLRGGQETVGKS</sequence>
<evidence type="ECO:0000256" key="5">
    <source>
        <dbReference type="ARBA" id="ARBA00022692"/>
    </source>
</evidence>
<keyword evidence="10" id="KW-1185">Reference proteome</keyword>
<feature type="transmembrane region" description="Helical" evidence="8">
    <location>
        <begin position="91"/>
        <end position="112"/>
    </location>
</feature>
<comment type="caution">
    <text evidence="9">The sequence shown here is derived from an EMBL/GenBank/DDBJ whole genome shotgun (WGS) entry which is preliminary data.</text>
</comment>
<name>A0ABU8BUE1_9RHOB</name>
<evidence type="ECO:0000313" key="9">
    <source>
        <dbReference type="EMBL" id="MEH7828313.1"/>
    </source>
</evidence>
<dbReference type="InterPro" id="IPR006507">
    <property type="entry name" value="UPF0283"/>
</dbReference>
<evidence type="ECO:0000256" key="4">
    <source>
        <dbReference type="ARBA" id="ARBA00022519"/>
    </source>
</evidence>
<dbReference type="EMBL" id="JBALHR010000004">
    <property type="protein sequence ID" value="MEH7828313.1"/>
    <property type="molecule type" value="Genomic_DNA"/>
</dbReference>
<gene>
    <name evidence="9" type="ORF">V6590_09125</name>
</gene>
<keyword evidence="3" id="KW-1003">Cell membrane</keyword>
<proteinExistence type="inferred from homology"/>
<dbReference type="Proteomes" id="UP001431963">
    <property type="component" value="Unassembled WGS sequence"/>
</dbReference>
<accession>A0ABU8BUE1</accession>
<dbReference type="NCBIfam" id="TIGR01620">
    <property type="entry name" value="hyp_HI0043"/>
    <property type="match status" value="1"/>
</dbReference>